<feature type="transmembrane region" description="Helical" evidence="1">
    <location>
        <begin position="36"/>
        <end position="53"/>
    </location>
</feature>
<protein>
    <recommendedName>
        <fullName evidence="4">Membrane protein YjdF</fullName>
    </recommendedName>
</protein>
<feature type="transmembrane region" description="Helical" evidence="1">
    <location>
        <begin position="179"/>
        <end position="197"/>
    </location>
</feature>
<reference evidence="3" key="1">
    <citation type="journal article" date="2019" name="Int. J. Syst. Evol. Microbiol.">
        <title>The Global Catalogue of Microorganisms (GCM) 10K type strain sequencing project: providing services to taxonomists for standard genome sequencing and annotation.</title>
        <authorList>
            <consortium name="The Broad Institute Genomics Platform"/>
            <consortium name="The Broad Institute Genome Sequencing Center for Infectious Disease"/>
            <person name="Wu L."/>
            <person name="Ma J."/>
        </authorList>
    </citation>
    <scope>NUCLEOTIDE SEQUENCE [LARGE SCALE GENOMIC DNA]</scope>
    <source>
        <strain evidence="3">CGMCC 1.6784</strain>
    </source>
</reference>
<dbReference type="RefSeq" id="WP_188820746.1">
    <property type="nucleotide sequence ID" value="NZ_BMLK01000014.1"/>
</dbReference>
<evidence type="ECO:0008006" key="4">
    <source>
        <dbReference type="Google" id="ProtNLM"/>
    </source>
</evidence>
<dbReference type="Pfam" id="PF09997">
    <property type="entry name" value="DUF2238"/>
    <property type="match status" value="1"/>
</dbReference>
<proteinExistence type="predicted"/>
<dbReference type="InterPro" id="IPR014509">
    <property type="entry name" value="YjdF-like"/>
</dbReference>
<sequence>MHIKSLTSLYRLIVIVVEMTMAAELIVLIANQRWMQVFIVLGLMLIIALSMLIPHEQGSAIIPVEMQIFVTLFVFATLFLGEVRDFYGRIWWWDLALHGSSGLLLGLMGFLVLYLLNEAEVVNLHMRPAFLAIFAFFFSFSIGGIWEIFEFTMDEVFGMQMQKPMLGDPSGLTDTMWDLIIDATGAILASVGGWLYIRKARDKGKADWAARFAARYPHVFADQQDSEG</sequence>
<keyword evidence="1" id="KW-0472">Membrane</keyword>
<feature type="transmembrane region" description="Helical" evidence="1">
    <location>
        <begin position="92"/>
        <end position="116"/>
    </location>
</feature>
<feature type="transmembrane region" description="Helical" evidence="1">
    <location>
        <begin position="12"/>
        <end position="30"/>
    </location>
</feature>
<name>A0ABQ2JVL6_9SPHN</name>
<organism evidence="2 3">
    <name type="scientific">Novosphingobium indicum</name>
    <dbReference type="NCBI Taxonomy" id="462949"/>
    <lineage>
        <taxon>Bacteria</taxon>
        <taxon>Pseudomonadati</taxon>
        <taxon>Pseudomonadota</taxon>
        <taxon>Alphaproteobacteria</taxon>
        <taxon>Sphingomonadales</taxon>
        <taxon>Sphingomonadaceae</taxon>
        <taxon>Novosphingobium</taxon>
    </lineage>
</organism>
<comment type="caution">
    <text evidence="2">The sequence shown here is derived from an EMBL/GenBank/DDBJ whole genome shotgun (WGS) entry which is preliminary data.</text>
</comment>
<keyword evidence="1" id="KW-0812">Transmembrane</keyword>
<evidence type="ECO:0000313" key="3">
    <source>
        <dbReference type="Proteomes" id="UP000605099"/>
    </source>
</evidence>
<keyword evidence="1" id="KW-1133">Transmembrane helix</keyword>
<accession>A0ABQ2JVL6</accession>
<dbReference type="Proteomes" id="UP000605099">
    <property type="component" value="Unassembled WGS sequence"/>
</dbReference>
<evidence type="ECO:0000313" key="2">
    <source>
        <dbReference type="EMBL" id="GGN54158.1"/>
    </source>
</evidence>
<evidence type="ECO:0000256" key="1">
    <source>
        <dbReference type="SAM" id="Phobius"/>
    </source>
</evidence>
<dbReference type="EMBL" id="BMLK01000014">
    <property type="protein sequence ID" value="GGN54158.1"/>
    <property type="molecule type" value="Genomic_DNA"/>
</dbReference>
<feature type="transmembrane region" description="Helical" evidence="1">
    <location>
        <begin position="60"/>
        <end position="80"/>
    </location>
</feature>
<keyword evidence="3" id="KW-1185">Reference proteome</keyword>
<feature type="transmembrane region" description="Helical" evidence="1">
    <location>
        <begin position="128"/>
        <end position="149"/>
    </location>
</feature>
<gene>
    <name evidence="2" type="ORF">GCM10011349_29550</name>
</gene>